<dbReference type="InterPro" id="IPR000842">
    <property type="entry name" value="PRib_PP_synth_CS"/>
</dbReference>
<comment type="subcellular location">
    <subcellularLocation>
        <location evidence="1">Cytoplasm</location>
    </subcellularLocation>
</comment>
<dbReference type="NCBIfam" id="TIGR01251">
    <property type="entry name" value="ribP_PPkin"/>
    <property type="match status" value="2"/>
</dbReference>
<evidence type="ECO:0000256" key="9">
    <source>
        <dbReference type="ARBA" id="ARBA00022840"/>
    </source>
</evidence>
<dbReference type="SMART" id="SM01400">
    <property type="entry name" value="Pribosyltran_N"/>
    <property type="match status" value="1"/>
</dbReference>
<sequence length="455" mass="49881">MRGITVFSGSSHPELSNAICERLGIPLGRCKLSKFSNRETNVEIKESIRDTDVYIIQSGCGHVNDNLMELLIMISACRTASAKKVTAVIPCFPYARQPESNKRGAALSSRIPLADVDKLSQLYDKKKHSTSSRAPSTDVLNKSDSTVPLNLQDSLSSSSVSLKNLKDVSTNSFTELERSSRRVSTISTSQSKIAITTLIPQPITEPELPSPVHSKSSNYKCWTARSGTLIADLLMTAGADHIITMDLHDPQFQGFFSIPVDNLFSQPLFIKYIKEKIPDFKKAVIVSPDAGGAKRATVIADKLNMDFALVHKERRHKTSAQDLQREQLTSPTSTITPETEMMLVGDVAGKSCIIVDDIADTFFTISFAAKLLRDSGATKIYALITHAIMSGDAMDRLRDSDIDEMIVSNSVPQASHIAKSKGLIKTFDVAPLFSEAIRRIHNGESVSFLFDVVDI</sequence>
<dbReference type="Pfam" id="PF13793">
    <property type="entry name" value="Pribosyltran_N"/>
    <property type="match status" value="1"/>
</dbReference>
<name>A0AAD5U2C2_9FUNG</name>
<evidence type="ECO:0000313" key="15">
    <source>
        <dbReference type="Proteomes" id="UP001211065"/>
    </source>
</evidence>
<evidence type="ECO:0000313" key="14">
    <source>
        <dbReference type="EMBL" id="KAJ3221994.1"/>
    </source>
</evidence>
<evidence type="ECO:0000256" key="10">
    <source>
        <dbReference type="ARBA" id="ARBA00022842"/>
    </source>
</evidence>
<keyword evidence="7" id="KW-0547">Nucleotide-binding</keyword>
<dbReference type="CDD" id="cd06223">
    <property type="entry name" value="PRTases_typeI"/>
    <property type="match status" value="1"/>
</dbReference>
<protein>
    <recommendedName>
        <fullName evidence="3">ribose-phosphate diphosphokinase</fullName>
        <ecNumber evidence="3">2.7.6.1</ecNumber>
    </recommendedName>
</protein>
<accession>A0AAD5U2C2</accession>
<keyword evidence="10" id="KW-0460">Magnesium</keyword>
<dbReference type="Proteomes" id="UP001211065">
    <property type="component" value="Unassembled WGS sequence"/>
</dbReference>
<dbReference type="GO" id="GO:0009156">
    <property type="term" value="P:ribonucleoside monophosphate biosynthetic process"/>
    <property type="evidence" value="ECO:0007669"/>
    <property type="project" value="InterPro"/>
</dbReference>
<evidence type="ECO:0000259" key="13">
    <source>
        <dbReference type="Pfam" id="PF13793"/>
    </source>
</evidence>
<dbReference type="GO" id="GO:0002189">
    <property type="term" value="C:ribose phosphate diphosphokinase complex"/>
    <property type="evidence" value="ECO:0007669"/>
    <property type="project" value="TreeGrafter"/>
</dbReference>
<gene>
    <name evidence="14" type="primary">PRS5</name>
    <name evidence="14" type="ORF">HK099_002811</name>
</gene>
<feature type="region of interest" description="Disordered" evidence="12">
    <location>
        <begin position="124"/>
        <end position="145"/>
    </location>
</feature>
<dbReference type="FunFam" id="3.40.50.2020:FF:000005">
    <property type="entry name" value="Ribose-phosphate pyrophosphokinase 1"/>
    <property type="match status" value="1"/>
</dbReference>
<dbReference type="GO" id="GO:0005737">
    <property type="term" value="C:cytoplasm"/>
    <property type="evidence" value="ECO:0007669"/>
    <property type="project" value="UniProtKB-SubCell"/>
</dbReference>
<keyword evidence="15" id="KW-1185">Reference proteome</keyword>
<dbReference type="FunFam" id="3.40.50.2020:FF:000007">
    <property type="entry name" value="Ribose-phosphate pyrophosphokinase"/>
    <property type="match status" value="1"/>
</dbReference>
<dbReference type="Gene3D" id="3.40.50.2020">
    <property type="match status" value="3"/>
</dbReference>
<keyword evidence="5" id="KW-0479">Metal-binding</keyword>
<dbReference type="AlphaFoldDB" id="A0AAD5U2C2"/>
<dbReference type="PROSITE" id="PS00114">
    <property type="entry name" value="PRPP_SYNTHASE"/>
    <property type="match status" value="1"/>
</dbReference>
<keyword evidence="9" id="KW-0067">ATP-binding</keyword>
<dbReference type="InterPro" id="IPR000836">
    <property type="entry name" value="PRTase_dom"/>
</dbReference>
<dbReference type="GO" id="GO:0016301">
    <property type="term" value="F:kinase activity"/>
    <property type="evidence" value="ECO:0007669"/>
    <property type="project" value="UniProtKB-KW"/>
</dbReference>
<evidence type="ECO:0000256" key="7">
    <source>
        <dbReference type="ARBA" id="ARBA00022741"/>
    </source>
</evidence>
<organism evidence="14 15">
    <name type="scientific">Clydaea vesicula</name>
    <dbReference type="NCBI Taxonomy" id="447962"/>
    <lineage>
        <taxon>Eukaryota</taxon>
        <taxon>Fungi</taxon>
        <taxon>Fungi incertae sedis</taxon>
        <taxon>Chytridiomycota</taxon>
        <taxon>Chytridiomycota incertae sedis</taxon>
        <taxon>Chytridiomycetes</taxon>
        <taxon>Lobulomycetales</taxon>
        <taxon>Lobulomycetaceae</taxon>
        <taxon>Clydaea</taxon>
    </lineage>
</organism>
<dbReference type="PANTHER" id="PTHR10210">
    <property type="entry name" value="RIBOSE-PHOSPHATE DIPHOSPHOKINASE FAMILY MEMBER"/>
    <property type="match status" value="1"/>
</dbReference>
<dbReference type="InterPro" id="IPR005946">
    <property type="entry name" value="Rib-P_diPkinase"/>
</dbReference>
<keyword evidence="8" id="KW-0418">Kinase</keyword>
<feature type="domain" description="Ribose-phosphate pyrophosphokinase N-terminal" evidence="13">
    <location>
        <begin position="5"/>
        <end position="110"/>
    </location>
</feature>
<keyword evidence="6" id="KW-0545">Nucleotide biosynthesis</keyword>
<dbReference type="GO" id="GO:0004749">
    <property type="term" value="F:ribose phosphate diphosphokinase activity"/>
    <property type="evidence" value="ECO:0007669"/>
    <property type="project" value="UniProtKB-EC"/>
</dbReference>
<feature type="compositionally biased region" description="Polar residues" evidence="12">
    <location>
        <begin position="131"/>
        <end position="145"/>
    </location>
</feature>
<evidence type="ECO:0000256" key="1">
    <source>
        <dbReference type="ARBA" id="ARBA00004496"/>
    </source>
</evidence>
<proteinExistence type="inferred from homology"/>
<dbReference type="GO" id="GO:0006015">
    <property type="term" value="P:5-phosphoribose 1-diphosphate biosynthetic process"/>
    <property type="evidence" value="ECO:0007669"/>
    <property type="project" value="TreeGrafter"/>
</dbReference>
<evidence type="ECO:0000256" key="8">
    <source>
        <dbReference type="ARBA" id="ARBA00022777"/>
    </source>
</evidence>
<evidence type="ECO:0000256" key="11">
    <source>
        <dbReference type="ARBA" id="ARBA00049535"/>
    </source>
</evidence>
<reference evidence="14" key="1">
    <citation type="submission" date="2020-05" db="EMBL/GenBank/DDBJ databases">
        <title>Phylogenomic resolution of chytrid fungi.</title>
        <authorList>
            <person name="Stajich J.E."/>
            <person name="Amses K."/>
            <person name="Simmons R."/>
            <person name="Seto K."/>
            <person name="Myers J."/>
            <person name="Bonds A."/>
            <person name="Quandt C.A."/>
            <person name="Barry K."/>
            <person name="Liu P."/>
            <person name="Grigoriev I."/>
            <person name="Longcore J.E."/>
            <person name="James T.Y."/>
        </authorList>
    </citation>
    <scope>NUCLEOTIDE SEQUENCE</scope>
    <source>
        <strain evidence="14">JEL0476</strain>
    </source>
</reference>
<dbReference type="FunFam" id="3.40.50.2020:FF:000014">
    <property type="entry name" value="Ribose-phosphate pyrophosphokinase 1"/>
    <property type="match status" value="1"/>
</dbReference>
<comment type="catalytic activity">
    <reaction evidence="11">
        <text>D-ribose 5-phosphate + ATP = 5-phospho-alpha-D-ribose 1-diphosphate + AMP + H(+)</text>
        <dbReference type="Rhea" id="RHEA:15609"/>
        <dbReference type="ChEBI" id="CHEBI:15378"/>
        <dbReference type="ChEBI" id="CHEBI:30616"/>
        <dbReference type="ChEBI" id="CHEBI:58017"/>
        <dbReference type="ChEBI" id="CHEBI:78346"/>
        <dbReference type="ChEBI" id="CHEBI:456215"/>
        <dbReference type="EC" id="2.7.6.1"/>
    </reaction>
</comment>
<evidence type="ECO:0000256" key="2">
    <source>
        <dbReference type="ARBA" id="ARBA00006478"/>
    </source>
</evidence>
<evidence type="ECO:0000256" key="4">
    <source>
        <dbReference type="ARBA" id="ARBA00022679"/>
    </source>
</evidence>
<dbReference type="SUPFAM" id="SSF53271">
    <property type="entry name" value="PRTase-like"/>
    <property type="match status" value="2"/>
</dbReference>
<dbReference type="PANTHER" id="PTHR10210:SF36">
    <property type="entry name" value="RIBOSE-PHOSPHATE PYROPHOSPHOKINASE 5"/>
    <property type="match status" value="1"/>
</dbReference>
<dbReference type="Pfam" id="PF14572">
    <property type="entry name" value="Pribosyl_synth"/>
    <property type="match status" value="1"/>
</dbReference>
<dbReference type="InterPro" id="IPR029099">
    <property type="entry name" value="Pribosyltran_N"/>
</dbReference>
<comment type="similarity">
    <text evidence="2">Belongs to the ribose-phosphate pyrophosphokinase family.</text>
</comment>
<dbReference type="GO" id="GO:0006164">
    <property type="term" value="P:purine nucleotide biosynthetic process"/>
    <property type="evidence" value="ECO:0007669"/>
    <property type="project" value="TreeGrafter"/>
</dbReference>
<dbReference type="GO" id="GO:0000287">
    <property type="term" value="F:magnesium ion binding"/>
    <property type="evidence" value="ECO:0007669"/>
    <property type="project" value="InterPro"/>
</dbReference>
<keyword evidence="4" id="KW-0808">Transferase</keyword>
<evidence type="ECO:0000256" key="5">
    <source>
        <dbReference type="ARBA" id="ARBA00022723"/>
    </source>
</evidence>
<evidence type="ECO:0000256" key="3">
    <source>
        <dbReference type="ARBA" id="ARBA00013247"/>
    </source>
</evidence>
<dbReference type="InterPro" id="IPR029057">
    <property type="entry name" value="PRTase-like"/>
</dbReference>
<comment type="caution">
    <text evidence="14">The sequence shown here is derived from an EMBL/GenBank/DDBJ whole genome shotgun (WGS) entry which is preliminary data.</text>
</comment>
<evidence type="ECO:0000256" key="6">
    <source>
        <dbReference type="ARBA" id="ARBA00022727"/>
    </source>
</evidence>
<dbReference type="GO" id="GO:0005524">
    <property type="term" value="F:ATP binding"/>
    <property type="evidence" value="ECO:0007669"/>
    <property type="project" value="UniProtKB-KW"/>
</dbReference>
<dbReference type="EC" id="2.7.6.1" evidence="3"/>
<dbReference type="EMBL" id="JADGJW010000197">
    <property type="protein sequence ID" value="KAJ3221994.1"/>
    <property type="molecule type" value="Genomic_DNA"/>
</dbReference>
<evidence type="ECO:0000256" key="12">
    <source>
        <dbReference type="SAM" id="MobiDB-lite"/>
    </source>
</evidence>